<evidence type="ECO:0000256" key="1">
    <source>
        <dbReference type="ARBA" id="ARBA00004571"/>
    </source>
</evidence>
<evidence type="ECO:0000313" key="9">
    <source>
        <dbReference type="EMBL" id="MBC9930921.1"/>
    </source>
</evidence>
<proteinExistence type="predicted"/>
<sequence>MGKYLVWLFLVAPLHTLYAQDSLHKAVTDTVPRGTPKNLKQVTVSAGAFEASDKAKGASLTPMDAVTVAGSNGDLSLALRALPGVQQIGETEGLFVRGGTSDETKQFIDGTLFKYPNYPSVPGIPQPARINPFLFKGILFSSGGYSALYGQAMSSALILESVDLPEKSSARFYLFPSNQGAGLQHLALNNRSSFGLGLNYSNQTLYNALVPHVPDYFQGPSYVDANANFRIKTGRSGMLKVYAVWNKSTLGMYNPDVDSAALRSGYQGKGNNVYTNISYRTALGENWKMETGLAYSNNHDKRELSLVDAEGKPASLPEVPLTLKQNTSDIRSDFAQARMVFTHFLSNDQAVRFGAEHFYAKDAGLYRDSVVTQTDQLSAVFAESDIYLTGSLAAKVGVRAEHTSLLQKWSLAPRVSLAWRLSEESQLNFAYGLFYQEPSNEFLYHNRDLSLSGAAHYVVNYTRKAHNRFFRVETYYKQYHDLVRWLPADAKTVSTGDGYAKGIELFYRDKKTFKNLDYWVTYTYLDTKRDYLNYPMPLQPGFAAPHTMTIAIKKFFPDLSSGVNLSYSLAAGRPYYDIRFANGWQLFDQGTTKPYSVVNLHISHLMTLFPRWKHKDFSGFAVGVNNLLGTKQVFGYNYSYDGRNKMAVTLPAGRTFFAGFFMSLGIDRTDDFINNNL</sequence>
<evidence type="ECO:0000256" key="8">
    <source>
        <dbReference type="SAM" id="SignalP"/>
    </source>
</evidence>
<dbReference type="Gene3D" id="2.170.130.10">
    <property type="entry name" value="TonB-dependent receptor, plug domain"/>
    <property type="match status" value="1"/>
</dbReference>
<dbReference type="PANTHER" id="PTHR30069">
    <property type="entry name" value="TONB-DEPENDENT OUTER MEMBRANE RECEPTOR"/>
    <property type="match status" value="1"/>
</dbReference>
<dbReference type="SUPFAM" id="SSF56935">
    <property type="entry name" value="Porins"/>
    <property type="match status" value="1"/>
</dbReference>
<gene>
    <name evidence="9" type="ORF">ICL07_11080</name>
</gene>
<evidence type="ECO:0000256" key="4">
    <source>
        <dbReference type="ARBA" id="ARBA00022692"/>
    </source>
</evidence>
<evidence type="ECO:0000256" key="3">
    <source>
        <dbReference type="ARBA" id="ARBA00022452"/>
    </source>
</evidence>
<organism evidence="9 10">
    <name type="scientific">Chitinophaga qingshengii</name>
    <dbReference type="NCBI Taxonomy" id="1569794"/>
    <lineage>
        <taxon>Bacteria</taxon>
        <taxon>Pseudomonadati</taxon>
        <taxon>Bacteroidota</taxon>
        <taxon>Chitinophagia</taxon>
        <taxon>Chitinophagales</taxon>
        <taxon>Chitinophagaceae</taxon>
        <taxon>Chitinophaga</taxon>
    </lineage>
</organism>
<dbReference type="Proteomes" id="UP000659124">
    <property type="component" value="Unassembled WGS sequence"/>
</dbReference>
<comment type="caution">
    <text evidence="9">The sequence shown here is derived from an EMBL/GenBank/DDBJ whole genome shotgun (WGS) entry which is preliminary data.</text>
</comment>
<feature type="signal peptide" evidence="8">
    <location>
        <begin position="1"/>
        <end position="19"/>
    </location>
</feature>
<comment type="subcellular location">
    <subcellularLocation>
        <location evidence="1">Cell outer membrane</location>
        <topology evidence="1">Multi-pass membrane protein</topology>
    </subcellularLocation>
</comment>
<dbReference type="RefSeq" id="WP_188087964.1">
    <property type="nucleotide sequence ID" value="NZ_JACVFC010000001.1"/>
</dbReference>
<keyword evidence="9" id="KW-0675">Receptor</keyword>
<dbReference type="PANTHER" id="PTHR30069:SF29">
    <property type="entry name" value="HEMOGLOBIN AND HEMOGLOBIN-HAPTOGLOBIN-BINDING PROTEIN 1-RELATED"/>
    <property type="match status" value="1"/>
</dbReference>
<dbReference type="EMBL" id="JACVFC010000001">
    <property type="protein sequence ID" value="MBC9930921.1"/>
    <property type="molecule type" value="Genomic_DNA"/>
</dbReference>
<keyword evidence="7" id="KW-0998">Cell outer membrane</keyword>
<evidence type="ECO:0000256" key="7">
    <source>
        <dbReference type="ARBA" id="ARBA00023237"/>
    </source>
</evidence>
<evidence type="ECO:0000256" key="2">
    <source>
        <dbReference type="ARBA" id="ARBA00022448"/>
    </source>
</evidence>
<evidence type="ECO:0000256" key="5">
    <source>
        <dbReference type="ARBA" id="ARBA00022729"/>
    </source>
</evidence>
<dbReference type="InterPro" id="IPR036942">
    <property type="entry name" value="Beta-barrel_TonB_sf"/>
</dbReference>
<keyword evidence="3" id="KW-1134">Transmembrane beta strand</keyword>
<keyword evidence="4" id="KW-0812">Transmembrane</keyword>
<keyword evidence="5 8" id="KW-0732">Signal</keyword>
<accession>A0ABR7TKA1</accession>
<reference evidence="9 10" key="1">
    <citation type="submission" date="2020-09" db="EMBL/GenBank/DDBJ databases">
        <title>Genome sequences of type strains of Chitinophaga qingshengii and Chitinophaga varians.</title>
        <authorList>
            <person name="Kittiwongwattana C."/>
        </authorList>
    </citation>
    <scope>NUCLEOTIDE SEQUENCE [LARGE SCALE GENOMIC DNA]</scope>
    <source>
        <strain evidence="9 10">JCM 30026</strain>
    </source>
</reference>
<dbReference type="InterPro" id="IPR039426">
    <property type="entry name" value="TonB-dep_rcpt-like"/>
</dbReference>
<keyword evidence="2" id="KW-0813">Transport</keyword>
<feature type="chain" id="PRO_5045755341" evidence="8">
    <location>
        <begin position="20"/>
        <end position="677"/>
    </location>
</feature>
<dbReference type="InterPro" id="IPR037066">
    <property type="entry name" value="Plug_dom_sf"/>
</dbReference>
<keyword evidence="6" id="KW-0472">Membrane</keyword>
<dbReference type="Gene3D" id="2.40.170.20">
    <property type="entry name" value="TonB-dependent receptor, beta-barrel domain"/>
    <property type="match status" value="1"/>
</dbReference>
<keyword evidence="10" id="KW-1185">Reference proteome</keyword>
<protein>
    <submittedName>
        <fullName evidence="9">TonB-dependent receptor</fullName>
    </submittedName>
</protein>
<name>A0ABR7TKA1_9BACT</name>
<evidence type="ECO:0000256" key="6">
    <source>
        <dbReference type="ARBA" id="ARBA00023136"/>
    </source>
</evidence>
<evidence type="ECO:0000313" key="10">
    <source>
        <dbReference type="Proteomes" id="UP000659124"/>
    </source>
</evidence>